<dbReference type="Pfam" id="PF13920">
    <property type="entry name" value="zf-C3HC4_3"/>
    <property type="match status" value="1"/>
</dbReference>
<organism evidence="13 14">
    <name type="scientific">Chlamydomonas schloesseri</name>
    <dbReference type="NCBI Taxonomy" id="2026947"/>
    <lineage>
        <taxon>Eukaryota</taxon>
        <taxon>Viridiplantae</taxon>
        <taxon>Chlorophyta</taxon>
        <taxon>core chlorophytes</taxon>
        <taxon>Chlorophyceae</taxon>
        <taxon>CS clade</taxon>
        <taxon>Chlamydomonadales</taxon>
        <taxon>Chlamydomonadaceae</taxon>
        <taxon>Chlamydomonas</taxon>
    </lineage>
</organism>
<dbReference type="GO" id="GO:0006511">
    <property type="term" value="P:ubiquitin-dependent protein catabolic process"/>
    <property type="evidence" value="ECO:0007669"/>
    <property type="project" value="TreeGrafter"/>
</dbReference>
<dbReference type="InterPro" id="IPR013083">
    <property type="entry name" value="Znf_RING/FYVE/PHD"/>
</dbReference>
<dbReference type="PROSITE" id="PS01358">
    <property type="entry name" value="ZF_RANBP2_1"/>
    <property type="match status" value="1"/>
</dbReference>
<feature type="domain" description="RanBP2-type" evidence="12">
    <location>
        <begin position="135"/>
        <end position="164"/>
    </location>
</feature>
<evidence type="ECO:0000259" key="12">
    <source>
        <dbReference type="PROSITE" id="PS50199"/>
    </source>
</evidence>
<evidence type="ECO:0000256" key="2">
    <source>
        <dbReference type="ARBA" id="ARBA00022679"/>
    </source>
</evidence>
<evidence type="ECO:0000256" key="10">
    <source>
        <dbReference type="SAM" id="MobiDB-lite"/>
    </source>
</evidence>
<dbReference type="SUPFAM" id="SSF48371">
    <property type="entry name" value="ARM repeat"/>
    <property type="match status" value="1"/>
</dbReference>
<dbReference type="InterPro" id="IPR001876">
    <property type="entry name" value="Znf_RanBP2"/>
</dbReference>
<dbReference type="InterPro" id="IPR011989">
    <property type="entry name" value="ARM-like"/>
</dbReference>
<dbReference type="PANTHER" id="PTHR15067">
    <property type="entry name" value="E3 UBIQUITIN-PROTEIN LIGASE RNF8"/>
    <property type="match status" value="1"/>
</dbReference>
<evidence type="ECO:0000256" key="7">
    <source>
        <dbReference type="ARBA" id="ARBA00022833"/>
    </source>
</evidence>
<feature type="region of interest" description="Disordered" evidence="10">
    <location>
        <begin position="1040"/>
        <end position="1061"/>
    </location>
</feature>
<keyword evidence="4" id="KW-0677">Repeat</keyword>
<sequence>MASSVWTATVWGNGKAAIIAASNRKIRPGEEECFICKDDVPASVALRPCGHKICFGCVENLRAKNIFRADKGVKCPFCRQYVEQYDPCNSADPEQVRLLNEANRAAAFAQASRAPGSAQTGSGGGGGAGTGGPAVDDNWMCGTCRCLNLPHRDECGSCGRPNPRGPRPTISSGSSRGKDVLKCSDDEVIGFMQEKQQPNLQRCYQEIGIGFGAGRVVSDDDTPRRIVNAFKQHGEERMLRLINVVSDPAVFRECSTHFFGNYGMQSLVEATLLIRKALAEAEAEGQYPLQSFRDSHDGRDPHGVLLYAALSHAVELATDERANYIVQKLADYATPEELVDMCGTLFPQGPALAQNNKGVFVMNKLITKLRDVCSDSAYRIEQCELADKLCCTFIEQPDKLKYALHNGLSSRVLVTAIGLGLPRYGAVQLGSRVASYAAQLTASKNGHQAVIAMLEMEPADATCAELVRDLVVMVGLKLQGGLVGLLLRRTMPDDRGPTLVRLLLRRLAEHQETGWLDAICQELVNYGDVIAESEEACEILKEALCHSVLDDDTVLEHLLQLRHVITNEATMAAIEDDVCGRRDAASPPPPPRYYAPSVLLPDLKYRLASGEVVLMTAPPPPHKPNGFDSYAGGAANGQHGAGGYGHGGRGGGRYGGRGGRGGRFGGRGQHHHHPQHQHQTHSTPTAPATFDASYFAEGLFDPAAPVQASSGVDAWAAAAGGADPWATSTTADGWAAAPEPASTQRQQQAPAADHPGHKAGLAIMQSLQAHQHQHSHAPAGAAPATSALAHAQPHYQPHPQLPAHQQQQQQQPTMVTPMVVSAAPAATHAAPAVAPAAAAARPHPLLAVNPALAAARALHQQAHVPANGPAAPGQPQAQVQPHVVTPQVVTPQVVQVSPQVQYQQAQYAPTAVAPPAAALPRPSHLGFPMALFNPAMAVLNNTAGIAAFAPRGPHAATTMAAPRPVTAIPVTAPMPQPAMAAPVQHQMPVAVPLTSMPQPQPSAAPAASARPVPVIGQIAAASSSSAAMAAAAAAANRPAPRAAVQPQAPPPQPTAGAPGGGGPWQCKICTYEHKGGEAQFLACAICGCERGMQELPS</sequence>
<evidence type="ECO:0000256" key="9">
    <source>
        <dbReference type="PROSITE-ProRule" id="PRU00322"/>
    </source>
</evidence>
<dbReference type="Gene3D" id="1.25.10.10">
    <property type="entry name" value="Leucine-rich Repeat Variant"/>
    <property type="match status" value="1"/>
</dbReference>
<dbReference type="InterPro" id="IPR001841">
    <property type="entry name" value="Znf_RING"/>
</dbReference>
<dbReference type="AlphaFoldDB" id="A0A836B6B3"/>
<evidence type="ECO:0000256" key="1">
    <source>
        <dbReference type="ARBA" id="ARBA00017887"/>
    </source>
</evidence>
<feature type="compositionally biased region" description="Low complexity" evidence="10">
    <location>
        <begin position="765"/>
        <end position="812"/>
    </location>
</feature>
<dbReference type="GO" id="GO:0003723">
    <property type="term" value="F:RNA binding"/>
    <property type="evidence" value="ECO:0007669"/>
    <property type="project" value="InterPro"/>
</dbReference>
<accession>A0A836B6B3</accession>
<gene>
    <name evidence="13" type="ORF">HYH02_006156</name>
</gene>
<name>A0A836B6B3_9CHLO</name>
<keyword evidence="3" id="KW-0479">Metal-binding</keyword>
<keyword evidence="14" id="KW-1185">Reference proteome</keyword>
<keyword evidence="7" id="KW-0862">Zinc</keyword>
<feature type="compositionally biased region" description="Low complexity" evidence="10">
    <location>
        <begin position="110"/>
        <end position="120"/>
    </location>
</feature>
<protein>
    <recommendedName>
        <fullName evidence="1">RanBP-type and C3HC4-type zinc finger-containing protein 1</fullName>
    </recommendedName>
</protein>
<evidence type="ECO:0000313" key="13">
    <source>
        <dbReference type="EMBL" id="KAG2448805.1"/>
    </source>
</evidence>
<feature type="compositionally biased region" description="Basic residues" evidence="10">
    <location>
        <begin position="668"/>
        <end position="679"/>
    </location>
</feature>
<feature type="domain" description="RING-type" evidence="11">
    <location>
        <begin position="33"/>
        <end position="79"/>
    </location>
</feature>
<dbReference type="PROSITE" id="PS50199">
    <property type="entry name" value="ZF_RANBP2_2"/>
    <property type="match status" value="1"/>
</dbReference>
<dbReference type="GO" id="GO:0005829">
    <property type="term" value="C:cytosol"/>
    <property type="evidence" value="ECO:0007669"/>
    <property type="project" value="TreeGrafter"/>
</dbReference>
<dbReference type="SUPFAM" id="SSF57850">
    <property type="entry name" value="RING/U-box"/>
    <property type="match status" value="1"/>
</dbReference>
<feature type="region of interest" description="Disordered" evidence="10">
    <location>
        <begin position="723"/>
        <end position="815"/>
    </location>
</feature>
<keyword evidence="6" id="KW-0833">Ubl conjugation pathway</keyword>
<evidence type="ECO:0000259" key="11">
    <source>
        <dbReference type="PROSITE" id="PS50089"/>
    </source>
</evidence>
<feature type="compositionally biased region" description="Gly residues" evidence="10">
    <location>
        <begin position="121"/>
        <end position="130"/>
    </location>
</feature>
<feature type="region of interest" description="Disordered" evidence="10">
    <location>
        <begin position="157"/>
        <end position="179"/>
    </location>
</feature>
<dbReference type="PROSITE" id="PS00518">
    <property type="entry name" value="ZF_RING_1"/>
    <property type="match status" value="1"/>
</dbReference>
<dbReference type="GO" id="GO:0000151">
    <property type="term" value="C:ubiquitin ligase complex"/>
    <property type="evidence" value="ECO:0007669"/>
    <property type="project" value="TreeGrafter"/>
</dbReference>
<dbReference type="GO" id="GO:0008270">
    <property type="term" value="F:zinc ion binding"/>
    <property type="evidence" value="ECO:0007669"/>
    <property type="project" value="UniProtKB-KW"/>
</dbReference>
<comment type="caution">
    <text evidence="13">The sequence shown here is derived from an EMBL/GenBank/DDBJ whole genome shotgun (WGS) entry which is preliminary data.</text>
</comment>
<reference evidence="13" key="1">
    <citation type="journal article" date="2020" name="bioRxiv">
        <title>Comparative genomics of Chlamydomonas.</title>
        <authorList>
            <person name="Craig R.J."/>
            <person name="Hasan A.R."/>
            <person name="Ness R.W."/>
            <person name="Keightley P.D."/>
        </authorList>
    </citation>
    <scope>NUCLEOTIDE SEQUENCE</scope>
    <source>
        <strain evidence="13">CCAP 11/173</strain>
    </source>
</reference>
<dbReference type="OrthoDB" id="2017782at2759"/>
<proteinExistence type="predicted"/>
<dbReference type="GO" id="GO:0061630">
    <property type="term" value="F:ubiquitin protein ligase activity"/>
    <property type="evidence" value="ECO:0007669"/>
    <property type="project" value="TreeGrafter"/>
</dbReference>
<keyword evidence="2" id="KW-0808">Transferase</keyword>
<evidence type="ECO:0000256" key="4">
    <source>
        <dbReference type="ARBA" id="ARBA00022737"/>
    </source>
</evidence>
<evidence type="ECO:0000256" key="3">
    <source>
        <dbReference type="ARBA" id="ARBA00022723"/>
    </source>
</evidence>
<dbReference type="PANTHER" id="PTHR15067:SF4">
    <property type="entry name" value="E3 UBIQUITIN-PROTEIN LIGASE RNF8"/>
    <property type="match status" value="1"/>
</dbReference>
<dbReference type="SMART" id="SM00184">
    <property type="entry name" value="RING"/>
    <property type="match status" value="1"/>
</dbReference>
<dbReference type="InterPro" id="IPR016024">
    <property type="entry name" value="ARM-type_fold"/>
</dbReference>
<dbReference type="InterPro" id="IPR017907">
    <property type="entry name" value="Znf_RING_CS"/>
</dbReference>
<keyword evidence="5 9" id="KW-0863">Zinc-finger</keyword>
<dbReference type="PROSITE" id="PS50089">
    <property type="entry name" value="ZF_RING_2"/>
    <property type="match status" value="1"/>
</dbReference>
<feature type="compositionally biased region" description="Gly residues" evidence="10">
    <location>
        <begin position="641"/>
        <end position="667"/>
    </location>
</feature>
<dbReference type="PROSITE" id="PS50302">
    <property type="entry name" value="PUM"/>
    <property type="match status" value="1"/>
</dbReference>
<evidence type="ECO:0000256" key="8">
    <source>
        <dbReference type="PROSITE-ProRule" id="PRU00317"/>
    </source>
</evidence>
<dbReference type="EMBL" id="JAEHOD010000016">
    <property type="protein sequence ID" value="KAG2448805.1"/>
    <property type="molecule type" value="Genomic_DNA"/>
</dbReference>
<dbReference type="Gene3D" id="3.30.40.10">
    <property type="entry name" value="Zinc/RING finger domain, C3HC4 (zinc finger)"/>
    <property type="match status" value="1"/>
</dbReference>
<dbReference type="Proteomes" id="UP000613740">
    <property type="component" value="Unassembled WGS sequence"/>
</dbReference>
<feature type="region of interest" description="Disordered" evidence="10">
    <location>
        <begin position="641"/>
        <end position="688"/>
    </location>
</feature>
<evidence type="ECO:0000256" key="5">
    <source>
        <dbReference type="ARBA" id="ARBA00022771"/>
    </source>
</evidence>
<dbReference type="InterPro" id="IPR001313">
    <property type="entry name" value="Pumilio_RNA-bd_rpt"/>
</dbReference>
<feature type="region of interest" description="Disordered" evidence="10">
    <location>
        <begin position="110"/>
        <end position="130"/>
    </location>
</feature>
<evidence type="ECO:0000256" key="6">
    <source>
        <dbReference type="ARBA" id="ARBA00022786"/>
    </source>
</evidence>
<feature type="repeat" description="Pumilio" evidence="8">
    <location>
        <begin position="308"/>
        <end position="347"/>
    </location>
</feature>
<evidence type="ECO:0000313" key="14">
    <source>
        <dbReference type="Proteomes" id="UP000613740"/>
    </source>
</evidence>
<dbReference type="GO" id="GO:0016567">
    <property type="term" value="P:protein ubiquitination"/>
    <property type="evidence" value="ECO:0007669"/>
    <property type="project" value="TreeGrafter"/>
</dbReference>